<dbReference type="PANTHER" id="PTHR43669">
    <property type="entry name" value="5-KETO-D-GLUCONATE 5-REDUCTASE"/>
    <property type="match status" value="1"/>
</dbReference>
<dbReference type="PROSITE" id="PS00061">
    <property type="entry name" value="ADH_SHORT"/>
    <property type="match status" value="1"/>
</dbReference>
<dbReference type="SUPFAM" id="SSF51735">
    <property type="entry name" value="NAD(P)-binding Rossmann-fold domains"/>
    <property type="match status" value="1"/>
</dbReference>
<dbReference type="InterPro" id="IPR036291">
    <property type="entry name" value="NAD(P)-bd_dom_sf"/>
</dbReference>
<reference evidence="4" key="1">
    <citation type="submission" date="2022-06" db="EMBL/GenBank/DDBJ databases">
        <title>Complete Genome Sequence of Deoxynivalenol-bioadsorption Ochrobactrum pseudintermedium ASAG-D25.</title>
        <authorList>
            <person name="Wang N."/>
        </authorList>
    </citation>
    <scope>NUCLEOTIDE SEQUENCE</scope>
    <source>
        <strain evidence="4">ASAG-D25</strain>
    </source>
</reference>
<evidence type="ECO:0000256" key="2">
    <source>
        <dbReference type="ARBA" id="ARBA00023002"/>
    </source>
</evidence>
<dbReference type="Pfam" id="PF00106">
    <property type="entry name" value="adh_short"/>
    <property type="match status" value="1"/>
</dbReference>
<accession>A0ABY5UEV6</accession>
<protein>
    <submittedName>
        <fullName evidence="4">SDR family NAD(P)-dependent oxidoreductase</fullName>
    </submittedName>
</protein>
<name>A0ABY5UEV6_9HYPH</name>
<dbReference type="Proteomes" id="UP001058739">
    <property type="component" value="Chromosome 02"/>
</dbReference>
<dbReference type="SMART" id="SM00822">
    <property type="entry name" value="PKS_KR"/>
    <property type="match status" value="1"/>
</dbReference>
<evidence type="ECO:0000259" key="3">
    <source>
        <dbReference type="SMART" id="SM00822"/>
    </source>
</evidence>
<sequence>MGDERVALITGGGRGIGRAIAEKLLADGWKISLGLRRPQTEWQDGPTVQTFTYDALAGGEDEWVAAATDRFGRIDAIIGNAGVMIPGSIAEISDEDLDVMWSVNALAPQRLARAAFPALAKSGAGRIIIIASLSGKRVASVSSSSYAMTKHAAVALAHGLRQAGFDQGIRATAICPGFVSSDMGRELAPFDAELMTSPQEIAEIVVHAINLPNRASVAEITINCRAEQSY</sequence>
<dbReference type="PRINTS" id="PR00081">
    <property type="entry name" value="GDHRDH"/>
</dbReference>
<proteinExistence type="inferred from homology"/>
<dbReference type="InterPro" id="IPR020904">
    <property type="entry name" value="Sc_DH/Rdtase_CS"/>
</dbReference>
<keyword evidence="2" id="KW-0560">Oxidoreductase</keyword>
<evidence type="ECO:0000256" key="1">
    <source>
        <dbReference type="ARBA" id="ARBA00006484"/>
    </source>
</evidence>
<dbReference type="RefSeq" id="WP_119039586.1">
    <property type="nucleotide sequence ID" value="NZ_CP099968.1"/>
</dbReference>
<evidence type="ECO:0000313" key="4">
    <source>
        <dbReference type="EMBL" id="UWL61880.1"/>
    </source>
</evidence>
<dbReference type="EMBL" id="CP099968">
    <property type="protein sequence ID" value="UWL61880.1"/>
    <property type="molecule type" value="Genomic_DNA"/>
</dbReference>
<keyword evidence="5" id="KW-1185">Reference proteome</keyword>
<comment type="similarity">
    <text evidence="1">Belongs to the short-chain dehydrogenases/reductases (SDR) family.</text>
</comment>
<evidence type="ECO:0000313" key="5">
    <source>
        <dbReference type="Proteomes" id="UP001058739"/>
    </source>
</evidence>
<feature type="domain" description="Ketoreductase" evidence="3">
    <location>
        <begin position="5"/>
        <end position="182"/>
    </location>
</feature>
<dbReference type="PANTHER" id="PTHR43669:SF3">
    <property type="entry name" value="ALCOHOL DEHYDROGENASE, PUTATIVE (AFU_ORTHOLOGUE AFUA_3G03445)-RELATED"/>
    <property type="match status" value="1"/>
</dbReference>
<gene>
    <name evidence="4" type="ORF">NIK97_18575</name>
</gene>
<dbReference type="Gene3D" id="3.40.50.720">
    <property type="entry name" value="NAD(P)-binding Rossmann-like Domain"/>
    <property type="match status" value="1"/>
</dbReference>
<dbReference type="InterPro" id="IPR057326">
    <property type="entry name" value="KR_dom"/>
</dbReference>
<organism evidence="4 5">
    <name type="scientific">Brucella pseudintermedia</name>
    <dbReference type="NCBI Taxonomy" id="370111"/>
    <lineage>
        <taxon>Bacteria</taxon>
        <taxon>Pseudomonadati</taxon>
        <taxon>Pseudomonadota</taxon>
        <taxon>Alphaproteobacteria</taxon>
        <taxon>Hyphomicrobiales</taxon>
        <taxon>Brucellaceae</taxon>
        <taxon>Brucella/Ochrobactrum group</taxon>
        <taxon>Brucella</taxon>
    </lineage>
</organism>
<dbReference type="InterPro" id="IPR002347">
    <property type="entry name" value="SDR_fam"/>
</dbReference>